<proteinExistence type="predicted"/>
<dbReference type="Proteomes" id="UP000522864">
    <property type="component" value="Unassembled WGS sequence"/>
</dbReference>
<name>A0A7Y8BTC3_9PSED</name>
<organism evidence="1 2">
    <name type="scientific">Pseudomonas gingeri</name>
    <dbReference type="NCBI Taxonomy" id="117681"/>
    <lineage>
        <taxon>Bacteria</taxon>
        <taxon>Pseudomonadati</taxon>
        <taxon>Pseudomonadota</taxon>
        <taxon>Gammaproteobacteria</taxon>
        <taxon>Pseudomonadales</taxon>
        <taxon>Pseudomonadaceae</taxon>
        <taxon>Pseudomonas</taxon>
    </lineage>
</organism>
<accession>A0A7Y8BTC3</accession>
<evidence type="ECO:0000313" key="1">
    <source>
        <dbReference type="EMBL" id="NWB87154.1"/>
    </source>
</evidence>
<comment type="caution">
    <text evidence="1">The sequence shown here is derived from an EMBL/GenBank/DDBJ whole genome shotgun (WGS) entry which is preliminary data.</text>
</comment>
<protein>
    <submittedName>
        <fullName evidence="1">Uncharacterized protein</fullName>
    </submittedName>
</protein>
<gene>
    <name evidence="1" type="ORF">HX830_19955</name>
</gene>
<evidence type="ECO:0000313" key="2">
    <source>
        <dbReference type="Proteomes" id="UP000522864"/>
    </source>
</evidence>
<sequence length="130" mass="14338">MNAKKTFKSPGNATGSITAHIVEGHPKFEFSSVEVNYFSDFTNRFIGLDKDINFVSIDPNDVSGPGKYAVGFRKPVDIHFSIGEPFVNFAESGEIIFESYVEGQQAKGTFNVVLFSTGQHVHGAFEIKKK</sequence>
<reference evidence="1 2" key="1">
    <citation type="submission" date="2020-04" db="EMBL/GenBank/DDBJ databases">
        <title>Molecular characterization of pseudomonads from Agaricus bisporus reveal novel blotch 2 pathogens in Western Europe.</title>
        <authorList>
            <person name="Taparia T."/>
            <person name="Krijger M."/>
            <person name="Haynes E."/>
            <person name="Elpinstone J.G."/>
            <person name="Noble R."/>
            <person name="Van Der Wolf J."/>
        </authorList>
    </citation>
    <scope>NUCLEOTIDE SEQUENCE [LARGE SCALE GENOMIC DNA]</scope>
    <source>
        <strain evidence="1 2">G9001</strain>
    </source>
</reference>
<dbReference type="EMBL" id="JACAQA010000017">
    <property type="protein sequence ID" value="NWB87154.1"/>
    <property type="molecule type" value="Genomic_DNA"/>
</dbReference>
<dbReference type="AlphaFoldDB" id="A0A7Y8BTC3"/>
<dbReference type="RefSeq" id="WP_177102109.1">
    <property type="nucleotide sequence ID" value="NZ_JACAQA010000017.1"/>
</dbReference>